<feature type="chain" id="PRO_5040390236" description="GH16 domain-containing protein" evidence="1">
    <location>
        <begin position="24"/>
        <end position="333"/>
    </location>
</feature>
<feature type="domain" description="GH16" evidence="2">
    <location>
        <begin position="27"/>
        <end position="328"/>
    </location>
</feature>
<proteinExistence type="predicted"/>
<dbReference type="Pfam" id="PF26113">
    <property type="entry name" value="GH16_XgeA"/>
    <property type="match status" value="1"/>
</dbReference>
<evidence type="ECO:0000313" key="3">
    <source>
        <dbReference type="EMBL" id="KAG6013755.1"/>
    </source>
</evidence>
<sequence length="333" mass="36246">MLRTITGTTALLALLSAISPALAGGHIDIKTSDIPKGFKECLFYDDFAGKSGSLPDDSKWQIDLGTSYKGGPKHWGTGEIQVYTKNTKNLQITADKTLKITPLRNAKGDWTSARIESKADFDFACPDGQRMRVEAKIKLGGNPQKHSLGIWPAFWIMGGNFRGHWASWPSIGEIDIMESVNGMDTIWHTIHCDKYPGGACNEPSGIGHPSNKVSRKEWHTVAWEVDRTQPAGHGKQSMRWLVDGKPRFTIRESNMTGVGRPDATKAWQTLTSNKMMILLNVAVGGAFPNGVFNSAGVSKIDTPTNATRGGDGASMEVDYVAVFTTGELHSPSK</sequence>
<dbReference type="InterPro" id="IPR000757">
    <property type="entry name" value="Beta-glucanase-like"/>
</dbReference>
<feature type="signal peptide" evidence="1">
    <location>
        <begin position="1"/>
        <end position="23"/>
    </location>
</feature>
<dbReference type="CDD" id="cd02182">
    <property type="entry name" value="GH16_Strep_laminarinase_like"/>
    <property type="match status" value="1"/>
</dbReference>
<dbReference type="GO" id="GO:0004553">
    <property type="term" value="F:hydrolase activity, hydrolyzing O-glycosyl compounds"/>
    <property type="evidence" value="ECO:0007669"/>
    <property type="project" value="InterPro"/>
</dbReference>
<dbReference type="PANTHER" id="PTHR10963">
    <property type="entry name" value="GLYCOSYL HYDROLASE-RELATED"/>
    <property type="match status" value="1"/>
</dbReference>
<dbReference type="GO" id="GO:0005975">
    <property type="term" value="P:carbohydrate metabolic process"/>
    <property type="evidence" value="ECO:0007669"/>
    <property type="project" value="InterPro"/>
</dbReference>
<dbReference type="PANTHER" id="PTHR10963:SF60">
    <property type="entry name" value="GRAM-NEGATIVE BACTERIA-BINDING PROTEIN 1-RELATED"/>
    <property type="match status" value="1"/>
</dbReference>
<dbReference type="AlphaFoldDB" id="A0A9P7NDA2"/>
<dbReference type="EMBL" id="SRPW01000548">
    <property type="protein sequence ID" value="KAG6013755.1"/>
    <property type="molecule type" value="Genomic_DNA"/>
</dbReference>
<protein>
    <recommendedName>
        <fullName evidence="2">GH16 domain-containing protein</fullName>
    </recommendedName>
</protein>
<name>A0A9P7NDA2_9HYPO</name>
<reference evidence="3" key="1">
    <citation type="journal article" date="2020" name="bioRxiv">
        <title>Whole genome comparisons of ergot fungi reveals the divergence and evolution of species within the genus Claviceps are the result of varying mechanisms driving genome evolution and host range expansion.</title>
        <authorList>
            <person name="Wyka S.A."/>
            <person name="Mondo S.J."/>
            <person name="Liu M."/>
            <person name="Dettman J."/>
            <person name="Nalam V."/>
            <person name="Broders K.D."/>
        </authorList>
    </citation>
    <scope>NUCLEOTIDE SEQUENCE</scope>
    <source>
        <strain evidence="3">CCC 602</strain>
    </source>
</reference>
<dbReference type="SUPFAM" id="SSF49899">
    <property type="entry name" value="Concanavalin A-like lectins/glucanases"/>
    <property type="match status" value="1"/>
</dbReference>
<dbReference type="InterPro" id="IPR050546">
    <property type="entry name" value="Glycosyl_Hydrlase_16"/>
</dbReference>
<evidence type="ECO:0000256" key="1">
    <source>
        <dbReference type="SAM" id="SignalP"/>
    </source>
</evidence>
<gene>
    <name evidence="3" type="ORF">E4U43_007129</name>
</gene>
<organism evidence="3 4">
    <name type="scientific">Claviceps pusilla</name>
    <dbReference type="NCBI Taxonomy" id="123648"/>
    <lineage>
        <taxon>Eukaryota</taxon>
        <taxon>Fungi</taxon>
        <taxon>Dikarya</taxon>
        <taxon>Ascomycota</taxon>
        <taxon>Pezizomycotina</taxon>
        <taxon>Sordariomycetes</taxon>
        <taxon>Hypocreomycetidae</taxon>
        <taxon>Hypocreales</taxon>
        <taxon>Clavicipitaceae</taxon>
        <taxon>Claviceps</taxon>
    </lineage>
</organism>
<dbReference type="Gene3D" id="2.60.120.200">
    <property type="match status" value="1"/>
</dbReference>
<dbReference type="InterPro" id="IPR013320">
    <property type="entry name" value="ConA-like_dom_sf"/>
</dbReference>
<dbReference type="OrthoDB" id="192832at2759"/>
<dbReference type="Proteomes" id="UP000748025">
    <property type="component" value="Unassembled WGS sequence"/>
</dbReference>
<evidence type="ECO:0000313" key="4">
    <source>
        <dbReference type="Proteomes" id="UP000748025"/>
    </source>
</evidence>
<dbReference type="PROSITE" id="PS51762">
    <property type="entry name" value="GH16_2"/>
    <property type="match status" value="1"/>
</dbReference>
<evidence type="ECO:0000259" key="2">
    <source>
        <dbReference type="PROSITE" id="PS51762"/>
    </source>
</evidence>
<accession>A0A9P7NDA2</accession>
<comment type="caution">
    <text evidence="3">The sequence shown here is derived from an EMBL/GenBank/DDBJ whole genome shotgun (WGS) entry which is preliminary data.</text>
</comment>
<keyword evidence="4" id="KW-1185">Reference proteome</keyword>
<keyword evidence="1" id="KW-0732">Signal</keyword>